<dbReference type="Pfam" id="PF02992">
    <property type="entry name" value="Transposase_21"/>
    <property type="match status" value="1"/>
</dbReference>
<proteinExistence type="predicted"/>
<reference evidence="2" key="5">
    <citation type="journal article" date="2021" name="G3 (Bethesda)">
        <title>Aegilops tauschii genome assembly Aet v5.0 features greater sequence contiguity and improved annotation.</title>
        <authorList>
            <person name="Wang L."/>
            <person name="Zhu T."/>
            <person name="Rodriguez J.C."/>
            <person name="Deal K.R."/>
            <person name="Dubcovsky J."/>
            <person name="McGuire P.E."/>
            <person name="Lux T."/>
            <person name="Spannagl M."/>
            <person name="Mayer K.F.X."/>
            <person name="Baldrich P."/>
            <person name="Meyers B.C."/>
            <person name="Huo N."/>
            <person name="Gu Y.Q."/>
            <person name="Zhou H."/>
            <person name="Devos K.M."/>
            <person name="Bennetzen J.L."/>
            <person name="Unver T."/>
            <person name="Budak H."/>
            <person name="Gulick P.J."/>
            <person name="Galiba G."/>
            <person name="Kalapos B."/>
            <person name="Nelson D.R."/>
            <person name="Li P."/>
            <person name="You F.M."/>
            <person name="Luo M.C."/>
            <person name="Dvorak J."/>
        </authorList>
    </citation>
    <scope>NUCLEOTIDE SEQUENCE [LARGE SCALE GENOMIC DNA]</scope>
    <source>
        <strain evidence="2">cv. AL8/78</strain>
    </source>
</reference>
<reference evidence="3" key="2">
    <citation type="journal article" date="2017" name="Nat. Plants">
        <title>The Aegilops tauschii genome reveals multiple impacts of transposons.</title>
        <authorList>
            <person name="Zhao G."/>
            <person name="Zou C."/>
            <person name="Li K."/>
            <person name="Wang K."/>
            <person name="Li T."/>
            <person name="Gao L."/>
            <person name="Zhang X."/>
            <person name="Wang H."/>
            <person name="Yang Z."/>
            <person name="Liu X."/>
            <person name="Jiang W."/>
            <person name="Mao L."/>
            <person name="Kong X."/>
            <person name="Jiao Y."/>
            <person name="Jia J."/>
        </authorList>
    </citation>
    <scope>NUCLEOTIDE SEQUENCE [LARGE SCALE GENOMIC DNA]</scope>
    <source>
        <strain evidence="3">cv. AL8/78</strain>
    </source>
</reference>
<dbReference type="InterPro" id="IPR029480">
    <property type="entry name" value="Transpos_assoc"/>
</dbReference>
<dbReference type="STRING" id="200361.A0A453J6J4"/>
<dbReference type="PANTHER" id="PTHR10775">
    <property type="entry name" value="OS08G0208400 PROTEIN"/>
    <property type="match status" value="1"/>
</dbReference>
<reference evidence="3" key="1">
    <citation type="journal article" date="2014" name="Science">
        <title>Ancient hybridizations among the ancestral genomes of bread wheat.</title>
        <authorList>
            <consortium name="International Wheat Genome Sequencing Consortium,"/>
            <person name="Marcussen T."/>
            <person name="Sandve S.R."/>
            <person name="Heier L."/>
            <person name="Spannagl M."/>
            <person name="Pfeifer M."/>
            <person name="Jakobsen K.S."/>
            <person name="Wulff B.B."/>
            <person name="Steuernagel B."/>
            <person name="Mayer K.F."/>
            <person name="Olsen O.A."/>
        </authorList>
    </citation>
    <scope>NUCLEOTIDE SEQUENCE [LARGE SCALE GENOMIC DNA]</scope>
    <source>
        <strain evidence="3">cv. AL8/78</strain>
    </source>
</reference>
<sequence>MDKARNTQAYIDRVAKFIEFAFTHSARGNAILCPCRKCLNCCWFEASDVYEHLLYHGFISGYKRWIYHGEASSSLASDSDHDPVQLDDVQEENDLDNYDEMFEMIQDMAHLIGDLGDSGGGEDPIHEDVEPGSVDPLLERKKKHEADAFRQFIADDDEELYPGCTTFSKLCFVVRLLHTKSLGGWSDKSFDMMLELLKEAFPTAKLPKNFYEAKKMIKCLELGYIKIHACENDCILFWKEHADKDICPTCKTSRWKSEKNNLDGKRVHKVPRKVLRYFPIKKRLQRLFVSPKSATDCKWHDEERTRDGLIRHTADAPAWKDFDAKYPKFAEDSRNIRLLICADGFNPFRTMNLSCTVWPVVAISLNLPPWLCMKQQNFILSLLIPGPKSPGRDIDVFLEPLIDDLNSLFEEGVRTYDASTGKPFNLHAAVLSTTSDLPG</sequence>
<dbReference type="Pfam" id="PF13963">
    <property type="entry name" value="Transpos_assoc"/>
    <property type="match status" value="1"/>
</dbReference>
<reference evidence="2" key="3">
    <citation type="journal article" date="2017" name="Nature">
        <title>Genome sequence of the progenitor of the wheat D genome Aegilops tauschii.</title>
        <authorList>
            <person name="Luo M.C."/>
            <person name="Gu Y.Q."/>
            <person name="Puiu D."/>
            <person name="Wang H."/>
            <person name="Twardziok S.O."/>
            <person name="Deal K.R."/>
            <person name="Huo N."/>
            <person name="Zhu T."/>
            <person name="Wang L."/>
            <person name="Wang Y."/>
            <person name="McGuire P.E."/>
            <person name="Liu S."/>
            <person name="Long H."/>
            <person name="Ramasamy R.K."/>
            <person name="Rodriguez J.C."/>
            <person name="Van S.L."/>
            <person name="Yuan L."/>
            <person name="Wang Z."/>
            <person name="Xia Z."/>
            <person name="Xiao L."/>
            <person name="Anderson O.D."/>
            <person name="Ouyang S."/>
            <person name="Liang Y."/>
            <person name="Zimin A.V."/>
            <person name="Pertea G."/>
            <person name="Qi P."/>
            <person name="Bennetzen J.L."/>
            <person name="Dai X."/>
            <person name="Dawson M.W."/>
            <person name="Muller H.G."/>
            <person name="Kugler K."/>
            <person name="Rivarola-Duarte L."/>
            <person name="Spannagl M."/>
            <person name="Mayer K.F.X."/>
            <person name="Lu F.H."/>
            <person name="Bevan M.W."/>
            <person name="Leroy P."/>
            <person name="Li P."/>
            <person name="You F.M."/>
            <person name="Sun Q."/>
            <person name="Liu Z."/>
            <person name="Lyons E."/>
            <person name="Wicker T."/>
            <person name="Salzberg S.L."/>
            <person name="Devos K.M."/>
            <person name="Dvorak J."/>
        </authorList>
    </citation>
    <scope>NUCLEOTIDE SEQUENCE [LARGE SCALE GENOMIC DNA]</scope>
    <source>
        <strain evidence="2">cv. AL8/78</strain>
    </source>
</reference>
<evidence type="ECO:0000259" key="1">
    <source>
        <dbReference type="Pfam" id="PF13963"/>
    </source>
</evidence>
<dbReference type="InterPro" id="IPR004242">
    <property type="entry name" value="Transposase_21"/>
</dbReference>
<organism evidence="2 3">
    <name type="scientific">Aegilops tauschii subsp. strangulata</name>
    <name type="common">Goatgrass</name>
    <dbReference type="NCBI Taxonomy" id="200361"/>
    <lineage>
        <taxon>Eukaryota</taxon>
        <taxon>Viridiplantae</taxon>
        <taxon>Streptophyta</taxon>
        <taxon>Embryophyta</taxon>
        <taxon>Tracheophyta</taxon>
        <taxon>Spermatophyta</taxon>
        <taxon>Magnoliopsida</taxon>
        <taxon>Liliopsida</taxon>
        <taxon>Poales</taxon>
        <taxon>Poaceae</taxon>
        <taxon>BOP clade</taxon>
        <taxon>Pooideae</taxon>
        <taxon>Triticodae</taxon>
        <taxon>Triticeae</taxon>
        <taxon>Triticinae</taxon>
        <taxon>Aegilops</taxon>
    </lineage>
</organism>
<reference evidence="2" key="4">
    <citation type="submission" date="2019-03" db="UniProtKB">
        <authorList>
            <consortium name="EnsemblPlants"/>
        </authorList>
    </citation>
    <scope>IDENTIFICATION</scope>
</reference>
<dbReference type="Gramene" id="AET4Gv20813400.4">
    <property type="protein sequence ID" value="AET4Gv20813400.4"/>
    <property type="gene ID" value="AET4Gv20813400"/>
</dbReference>
<feature type="domain" description="Transposase-associated" evidence="1">
    <location>
        <begin position="2"/>
        <end position="70"/>
    </location>
</feature>
<accession>A0A453J6J4</accession>
<evidence type="ECO:0000313" key="2">
    <source>
        <dbReference type="EnsemblPlants" id="AET4Gv20813400.4"/>
    </source>
</evidence>
<evidence type="ECO:0000313" key="3">
    <source>
        <dbReference type="Proteomes" id="UP000015105"/>
    </source>
</evidence>
<dbReference type="EnsemblPlants" id="AET4Gv20813400.4">
    <property type="protein sequence ID" value="AET4Gv20813400.4"/>
    <property type="gene ID" value="AET4Gv20813400"/>
</dbReference>
<protein>
    <recommendedName>
        <fullName evidence="1">Transposase-associated domain-containing protein</fullName>
    </recommendedName>
</protein>
<dbReference type="AlphaFoldDB" id="A0A453J6J4"/>
<keyword evidence="3" id="KW-1185">Reference proteome</keyword>
<dbReference type="Proteomes" id="UP000015105">
    <property type="component" value="Chromosome 4D"/>
</dbReference>
<name>A0A453J6J4_AEGTS</name>
<dbReference type="PANTHER" id="PTHR10775:SF185">
    <property type="entry name" value="OS08G0208400 PROTEIN"/>
    <property type="match status" value="1"/>
</dbReference>